<reference evidence="1" key="1">
    <citation type="journal article" date="2015" name="Nature">
        <title>Complex archaea that bridge the gap between prokaryotes and eukaryotes.</title>
        <authorList>
            <person name="Spang A."/>
            <person name="Saw J.H."/>
            <person name="Jorgensen S.L."/>
            <person name="Zaremba-Niedzwiedzka K."/>
            <person name="Martijn J."/>
            <person name="Lind A.E."/>
            <person name="van Eijk R."/>
            <person name="Schleper C."/>
            <person name="Guy L."/>
            <person name="Ettema T.J."/>
        </authorList>
    </citation>
    <scope>NUCLEOTIDE SEQUENCE</scope>
</reference>
<sequence>FRPTRLETFSVEKVFVNSPNINPNNEPNRNEVGSGSYTVDLNVNKITISSGLAGSWHGSWLELDFFPEEWHQLVKNKAALNLLKMCVIRYLT</sequence>
<proteinExistence type="predicted"/>
<feature type="non-terminal residue" evidence="1">
    <location>
        <position position="1"/>
    </location>
</feature>
<evidence type="ECO:0000313" key="1">
    <source>
        <dbReference type="EMBL" id="KKL77479.1"/>
    </source>
</evidence>
<protein>
    <submittedName>
        <fullName evidence="1">Uncharacterized protein</fullName>
    </submittedName>
</protein>
<name>A0A0F9ETY4_9ZZZZ</name>
<organism evidence="1">
    <name type="scientific">marine sediment metagenome</name>
    <dbReference type="NCBI Taxonomy" id="412755"/>
    <lineage>
        <taxon>unclassified sequences</taxon>
        <taxon>metagenomes</taxon>
        <taxon>ecological metagenomes</taxon>
    </lineage>
</organism>
<dbReference type="EMBL" id="LAZR01023738">
    <property type="protein sequence ID" value="KKL77479.1"/>
    <property type="molecule type" value="Genomic_DNA"/>
</dbReference>
<dbReference type="AlphaFoldDB" id="A0A0F9ETY4"/>
<comment type="caution">
    <text evidence="1">The sequence shown here is derived from an EMBL/GenBank/DDBJ whole genome shotgun (WGS) entry which is preliminary data.</text>
</comment>
<gene>
    <name evidence="1" type="ORF">LCGC14_2034510</name>
</gene>
<accession>A0A0F9ETY4</accession>